<keyword evidence="2" id="KW-1185">Reference proteome</keyword>
<evidence type="ECO:0000313" key="1">
    <source>
        <dbReference type="EMBL" id="WAE39517.1"/>
    </source>
</evidence>
<accession>A0A9E8VFA2</accession>
<gene>
    <name evidence="1" type="ORF">LDLAKGPJ_00093</name>
</gene>
<name>A0A9E8VFA2_9CAUD</name>
<dbReference type="EMBL" id="OP880252">
    <property type="protein sequence ID" value="WAE39517.1"/>
    <property type="molecule type" value="Genomic_DNA"/>
</dbReference>
<dbReference type="Proteomes" id="UP001156259">
    <property type="component" value="Segment"/>
</dbReference>
<sequence length="109" mass="12361">MYGELANVKHLLEIPQSETIYDTTLEYLLDIANTWLSTRESVPLDDDIKNAACEFFAAYLYRARAEMLSPSGEISGVAAEYKKTAFALLEDGIKQETKDRDFAFKKVNK</sequence>
<protein>
    <submittedName>
        <fullName evidence="1">Uncharacterized protein</fullName>
    </submittedName>
</protein>
<proteinExistence type="predicted"/>
<evidence type="ECO:0000313" key="2">
    <source>
        <dbReference type="Proteomes" id="UP001156259"/>
    </source>
</evidence>
<reference evidence="1 2" key="1">
    <citation type="submission" date="2022-10" db="EMBL/GenBank/DDBJ databases">
        <title>Evolutionary Diversification of Methanotrophic Ca. Methanophagales (ANME-1) and Their Expansive Virome.</title>
        <authorList>
            <person name="Laso-Perez R."/>
            <person name="Wu F."/>
            <person name="Cremiere A."/>
            <person name="Speth D.R."/>
            <person name="Magyar J.S."/>
            <person name="Krupovic M."/>
            <person name="Orphan V.J."/>
        </authorList>
    </citation>
    <scope>NUCLEOTIDE SEQUENCE [LARGE SCALE GENOMIC DNA]</scope>
</reference>
<organism evidence="1 2">
    <name type="scientific">Methanophagales virus GBV301</name>
    <dbReference type="NCBI Taxonomy" id="2999280"/>
    <lineage>
        <taxon>Viruses</taxon>
        <taxon>Duplodnaviria</taxon>
        <taxon>Heunggongvirae</taxon>
        <taxon>Uroviricota</taxon>
        <taxon>Caudoviricetes</taxon>
        <taxon>Nakonvirales</taxon>
        <taxon>Ekchuahviridae</taxon>
        <taxon>Kukulkanvirus</taxon>
        <taxon>Kukulkanvirus guaymasense</taxon>
    </lineage>
</organism>